<dbReference type="RefSeq" id="WP_301573011.1">
    <property type="nucleotide sequence ID" value="NZ_JAPWIE010000006.1"/>
</dbReference>
<dbReference type="InterPro" id="IPR046584">
    <property type="entry name" value="DUF6642"/>
</dbReference>
<name>A0ABT4MYY9_GORRU</name>
<evidence type="ECO:0008006" key="3">
    <source>
        <dbReference type="Google" id="ProtNLM"/>
    </source>
</evidence>
<dbReference type="Proteomes" id="UP001067235">
    <property type="component" value="Unassembled WGS sequence"/>
</dbReference>
<keyword evidence="2" id="KW-1185">Reference proteome</keyword>
<sequence length="204" mass="23259">MGKAPGVFCLEGDWEESIESRLSIEPALRLLEARDSIRLVHRDVATRAELEYYFDKWLTGRLRSYTFGYLGFHGTDQTLWIGNENVTLDELGEMLRGRCKGRVIYFGACGVLAAEGDVLQKFCRQTGARAVAGYTRDIDWVEGAAFELLLVQKLSWATNMKPAFDWLNREYPDLTRKLGFRMAHSSWSSDRTVAVRAAKHLENE</sequence>
<dbReference type="EMBL" id="JAPWIE010000006">
    <property type="protein sequence ID" value="MCZ4552223.1"/>
    <property type="molecule type" value="Genomic_DNA"/>
</dbReference>
<proteinExistence type="predicted"/>
<accession>A0ABT4MYY9</accession>
<reference evidence="1" key="1">
    <citation type="submission" date="2022-12" db="EMBL/GenBank/DDBJ databases">
        <authorList>
            <person name="Krivoruchko A.V."/>
            <person name="Elkin A."/>
        </authorList>
    </citation>
    <scope>NUCLEOTIDE SEQUENCE</scope>
    <source>
        <strain evidence="1">IEGM 1388</strain>
    </source>
</reference>
<gene>
    <name evidence="1" type="ORF">O4213_19675</name>
</gene>
<evidence type="ECO:0000313" key="1">
    <source>
        <dbReference type="EMBL" id="MCZ4552223.1"/>
    </source>
</evidence>
<evidence type="ECO:0000313" key="2">
    <source>
        <dbReference type="Proteomes" id="UP001067235"/>
    </source>
</evidence>
<comment type="caution">
    <text evidence="1">The sequence shown here is derived from an EMBL/GenBank/DDBJ whole genome shotgun (WGS) entry which is preliminary data.</text>
</comment>
<organism evidence="1 2">
    <name type="scientific">Gordonia rubripertincta</name>
    <name type="common">Rhodococcus corallinus</name>
    <dbReference type="NCBI Taxonomy" id="36822"/>
    <lineage>
        <taxon>Bacteria</taxon>
        <taxon>Bacillati</taxon>
        <taxon>Actinomycetota</taxon>
        <taxon>Actinomycetes</taxon>
        <taxon>Mycobacteriales</taxon>
        <taxon>Gordoniaceae</taxon>
        <taxon>Gordonia</taxon>
    </lineage>
</organism>
<protein>
    <recommendedName>
        <fullName evidence="3">CHAT domain-containing protein</fullName>
    </recommendedName>
</protein>
<dbReference type="Pfam" id="PF20347">
    <property type="entry name" value="DUF6642"/>
    <property type="match status" value="1"/>
</dbReference>